<keyword evidence="3" id="KW-1185">Reference proteome</keyword>
<name>A0A4Y2NN26_ARAVE</name>
<dbReference type="AlphaFoldDB" id="A0A4Y2NN26"/>
<dbReference type="EMBL" id="BGPR01128720">
    <property type="protein sequence ID" value="GBN40308.1"/>
    <property type="molecule type" value="Genomic_DNA"/>
</dbReference>
<evidence type="ECO:0000313" key="2">
    <source>
        <dbReference type="EMBL" id="GBN40308.1"/>
    </source>
</evidence>
<organism evidence="1 3">
    <name type="scientific">Araneus ventricosus</name>
    <name type="common">Orbweaver spider</name>
    <name type="synonym">Epeira ventricosa</name>
    <dbReference type="NCBI Taxonomy" id="182803"/>
    <lineage>
        <taxon>Eukaryota</taxon>
        <taxon>Metazoa</taxon>
        <taxon>Ecdysozoa</taxon>
        <taxon>Arthropoda</taxon>
        <taxon>Chelicerata</taxon>
        <taxon>Arachnida</taxon>
        <taxon>Araneae</taxon>
        <taxon>Araneomorphae</taxon>
        <taxon>Entelegynae</taxon>
        <taxon>Araneoidea</taxon>
        <taxon>Araneidae</taxon>
        <taxon>Araneus</taxon>
    </lineage>
</organism>
<dbReference type="Proteomes" id="UP000499080">
    <property type="component" value="Unassembled WGS sequence"/>
</dbReference>
<evidence type="ECO:0000313" key="1">
    <source>
        <dbReference type="EMBL" id="GBN40264.1"/>
    </source>
</evidence>
<proteinExistence type="predicted"/>
<sequence>MVIYRLVDCCSPLCTHGDVNRQSTHICVTPNHMANPLRSLCVLFSCGFNASFMVGPFLFEERCEVSGRNTYTVTGESHLTLLLEHVPPDLQGRDALSCSKPF</sequence>
<dbReference type="EMBL" id="BGPR01128702">
    <property type="protein sequence ID" value="GBN40264.1"/>
    <property type="molecule type" value="Genomic_DNA"/>
</dbReference>
<accession>A0A4Y2NN26</accession>
<comment type="caution">
    <text evidence="1">The sequence shown here is derived from an EMBL/GenBank/DDBJ whole genome shotgun (WGS) entry which is preliminary data.</text>
</comment>
<reference evidence="1 3" key="1">
    <citation type="journal article" date="2019" name="Sci. Rep.">
        <title>Orb-weaving spider Araneus ventricosus genome elucidates the spidroin gene catalogue.</title>
        <authorList>
            <person name="Kono N."/>
            <person name="Nakamura H."/>
            <person name="Ohtoshi R."/>
            <person name="Moran D.A.P."/>
            <person name="Shinohara A."/>
            <person name="Yoshida Y."/>
            <person name="Fujiwara M."/>
            <person name="Mori M."/>
            <person name="Tomita M."/>
            <person name="Arakawa K."/>
        </authorList>
    </citation>
    <scope>NUCLEOTIDE SEQUENCE [LARGE SCALE GENOMIC DNA]</scope>
</reference>
<gene>
    <name evidence="2" type="ORF">AVEN_217949_1</name>
    <name evidence="1" type="ORF">AVEN_61019_1</name>
</gene>
<protein>
    <submittedName>
        <fullName evidence="1">Uncharacterized protein</fullName>
    </submittedName>
</protein>
<evidence type="ECO:0000313" key="3">
    <source>
        <dbReference type="Proteomes" id="UP000499080"/>
    </source>
</evidence>